<name>X1DTP2_9ZZZZ</name>
<evidence type="ECO:0000256" key="4">
    <source>
        <dbReference type="ARBA" id="ARBA00022692"/>
    </source>
</evidence>
<comment type="caution">
    <text evidence="8">The sequence shown here is derived from an EMBL/GenBank/DDBJ whole genome shotgun (WGS) entry which is preliminary data.</text>
</comment>
<accession>X1DTP2</accession>
<dbReference type="PANTHER" id="PTHR43744">
    <property type="entry name" value="ABC TRANSPORTER PERMEASE PROTEIN MG189-RELATED-RELATED"/>
    <property type="match status" value="1"/>
</dbReference>
<feature type="transmembrane region" description="Helical" evidence="7">
    <location>
        <begin position="12"/>
        <end position="31"/>
    </location>
</feature>
<dbReference type="SUPFAM" id="SSF161098">
    <property type="entry name" value="MetI-like"/>
    <property type="match status" value="1"/>
</dbReference>
<keyword evidence="5 7" id="KW-1133">Transmembrane helix</keyword>
<feature type="non-terminal residue" evidence="8">
    <location>
        <position position="84"/>
    </location>
</feature>
<dbReference type="AlphaFoldDB" id="X1DTP2"/>
<evidence type="ECO:0000256" key="3">
    <source>
        <dbReference type="ARBA" id="ARBA00022475"/>
    </source>
</evidence>
<reference evidence="8" key="1">
    <citation type="journal article" date="2014" name="Front. Microbiol.">
        <title>High frequency of phylogenetically diverse reductive dehalogenase-homologous genes in deep subseafloor sedimentary metagenomes.</title>
        <authorList>
            <person name="Kawai M."/>
            <person name="Futagami T."/>
            <person name="Toyoda A."/>
            <person name="Takaki Y."/>
            <person name="Nishi S."/>
            <person name="Hori S."/>
            <person name="Arai W."/>
            <person name="Tsubouchi T."/>
            <person name="Morono Y."/>
            <person name="Uchiyama I."/>
            <person name="Ito T."/>
            <person name="Fujiyama A."/>
            <person name="Inagaki F."/>
            <person name="Takami H."/>
        </authorList>
    </citation>
    <scope>NUCLEOTIDE SEQUENCE</scope>
    <source>
        <strain evidence="8">Expedition CK06-06</strain>
    </source>
</reference>
<comment type="subcellular location">
    <subcellularLocation>
        <location evidence="1">Cell membrane</location>
        <topology evidence="1">Multi-pass membrane protein</topology>
    </subcellularLocation>
</comment>
<protein>
    <recommendedName>
        <fullName evidence="9">ABC transmembrane type-1 domain-containing protein</fullName>
    </recommendedName>
</protein>
<dbReference type="EMBL" id="BART01024037">
    <property type="protein sequence ID" value="GAG99791.1"/>
    <property type="molecule type" value="Genomic_DNA"/>
</dbReference>
<sequence>MHKRSKTEKVLHTILTVLAILFFFIPIFWLISTSFKYGRDAFAIPPQWLFFDFTFKNYVEVLQTTKSGLYLKNSLIITAGTTFL</sequence>
<dbReference type="GO" id="GO:0005886">
    <property type="term" value="C:plasma membrane"/>
    <property type="evidence" value="ECO:0007669"/>
    <property type="project" value="UniProtKB-SubCell"/>
</dbReference>
<dbReference type="PANTHER" id="PTHR43744:SF8">
    <property type="entry name" value="SN-GLYCEROL-3-PHOSPHATE TRANSPORT SYSTEM PERMEASE PROTEIN UGPE"/>
    <property type="match status" value="1"/>
</dbReference>
<keyword evidence="6 7" id="KW-0472">Membrane</keyword>
<dbReference type="Gene3D" id="1.10.3720.10">
    <property type="entry name" value="MetI-like"/>
    <property type="match status" value="1"/>
</dbReference>
<evidence type="ECO:0000256" key="2">
    <source>
        <dbReference type="ARBA" id="ARBA00022448"/>
    </source>
</evidence>
<keyword evidence="3" id="KW-1003">Cell membrane</keyword>
<evidence type="ECO:0000256" key="1">
    <source>
        <dbReference type="ARBA" id="ARBA00004651"/>
    </source>
</evidence>
<keyword evidence="4 7" id="KW-0812">Transmembrane</keyword>
<keyword evidence="2" id="KW-0813">Transport</keyword>
<dbReference type="InterPro" id="IPR035906">
    <property type="entry name" value="MetI-like_sf"/>
</dbReference>
<evidence type="ECO:0000256" key="7">
    <source>
        <dbReference type="SAM" id="Phobius"/>
    </source>
</evidence>
<evidence type="ECO:0000256" key="6">
    <source>
        <dbReference type="ARBA" id="ARBA00023136"/>
    </source>
</evidence>
<evidence type="ECO:0000313" key="8">
    <source>
        <dbReference type="EMBL" id="GAG99791.1"/>
    </source>
</evidence>
<proteinExistence type="predicted"/>
<evidence type="ECO:0008006" key="9">
    <source>
        <dbReference type="Google" id="ProtNLM"/>
    </source>
</evidence>
<organism evidence="8">
    <name type="scientific">marine sediment metagenome</name>
    <dbReference type="NCBI Taxonomy" id="412755"/>
    <lineage>
        <taxon>unclassified sequences</taxon>
        <taxon>metagenomes</taxon>
        <taxon>ecological metagenomes</taxon>
    </lineage>
</organism>
<gene>
    <name evidence="8" type="ORF">S01H4_43543</name>
</gene>
<evidence type="ECO:0000256" key="5">
    <source>
        <dbReference type="ARBA" id="ARBA00022989"/>
    </source>
</evidence>